<name>A0A1M6ZU79_9FIRM</name>
<dbReference type="CDD" id="cd20686">
    <property type="entry name" value="CdiA-CT_Ec-like"/>
    <property type="match status" value="1"/>
</dbReference>
<dbReference type="RefSeq" id="WP_073279445.1">
    <property type="nucleotide sequence ID" value="NZ_FRAC01000030.1"/>
</dbReference>
<keyword evidence="2" id="KW-1185">Reference proteome</keyword>
<proteinExistence type="predicted"/>
<accession>A0A1M6ZU79</accession>
<protein>
    <submittedName>
        <fullName evidence="1">EndoU nuclease</fullName>
    </submittedName>
</protein>
<dbReference type="EMBL" id="FRAC01000030">
    <property type="protein sequence ID" value="SHL34041.1"/>
    <property type="molecule type" value="Genomic_DNA"/>
</dbReference>
<evidence type="ECO:0000313" key="1">
    <source>
        <dbReference type="EMBL" id="SHL34041.1"/>
    </source>
</evidence>
<organism evidence="1 2">
    <name type="scientific">Anaerocolumna jejuensis DSM 15929</name>
    <dbReference type="NCBI Taxonomy" id="1121322"/>
    <lineage>
        <taxon>Bacteria</taxon>
        <taxon>Bacillati</taxon>
        <taxon>Bacillota</taxon>
        <taxon>Clostridia</taxon>
        <taxon>Lachnospirales</taxon>
        <taxon>Lachnospiraceae</taxon>
        <taxon>Anaerocolumna</taxon>
    </lineage>
</organism>
<dbReference type="AlphaFoldDB" id="A0A1M6ZU79"/>
<sequence>MSDFILEYDMLESIAVYSKCLGKYAEEYGESLEYKIISGIANVTGPSSGYLQNAGDSVRDKVKALKQKSDTFYHYAEQITNLREVAERIDQEVADAIAAQRGYFLDHNESQRLDDWKVKLLGLLVDIKIRNRLLKSIANLLMGSNIINEFLEDSIRHWYECGRGKQIISPVVFNKIEPLYYIVGFQLKEPGITGLFSKEVYNLLLNDPFSFCDLNGNKNNGKVDLKSNIKQGYKNSKGSPAWSITGNFFSGVWDGVKDSVVGTIAVVSHPVKTIKDLVKLATLSQKDLVEIGAKAGFAYCEKMINGTPEKRAHMAGKLVAEIALLVAGTKGVDKIAKAVKASKAAKAAKVLDNLEEGSSDLNKVNSVIGKADSTLEKTIKDTYKPGKVDTEVGGADEIIEGSGKIKGSWKKHLTEAEGFSKRNGVKGAHTQEAFDKYFAEQNIKYKITETTKHPTIDGIKDVAYQIQAKDYRGVPIEGQYNTSTYKKTIIDTSKISTETIGQWASEALKNGSKTTLPNNNIYFKGTANNGLKFEGWINSTTETFDSLYPVLEWSN</sequence>
<dbReference type="OrthoDB" id="2066857at2"/>
<dbReference type="STRING" id="1121322.SAMN02745136_04668"/>
<evidence type="ECO:0000313" key="2">
    <source>
        <dbReference type="Proteomes" id="UP000184386"/>
    </source>
</evidence>
<dbReference type="Proteomes" id="UP000184386">
    <property type="component" value="Unassembled WGS sequence"/>
</dbReference>
<reference evidence="1 2" key="1">
    <citation type="submission" date="2016-11" db="EMBL/GenBank/DDBJ databases">
        <authorList>
            <person name="Jaros S."/>
            <person name="Januszkiewicz K."/>
            <person name="Wedrychowicz H."/>
        </authorList>
    </citation>
    <scope>NUCLEOTIDE SEQUENCE [LARGE SCALE GENOMIC DNA]</scope>
    <source>
        <strain evidence="1 2">DSM 15929</strain>
    </source>
</reference>
<gene>
    <name evidence="1" type="ORF">SAMN02745136_04668</name>
</gene>